<dbReference type="Proteomes" id="UP000266673">
    <property type="component" value="Unassembled WGS sequence"/>
</dbReference>
<organism evidence="1 2">
    <name type="scientific">Gigaspora rosea</name>
    <dbReference type="NCBI Taxonomy" id="44941"/>
    <lineage>
        <taxon>Eukaryota</taxon>
        <taxon>Fungi</taxon>
        <taxon>Fungi incertae sedis</taxon>
        <taxon>Mucoromycota</taxon>
        <taxon>Glomeromycotina</taxon>
        <taxon>Glomeromycetes</taxon>
        <taxon>Diversisporales</taxon>
        <taxon>Gigasporaceae</taxon>
        <taxon>Gigaspora</taxon>
    </lineage>
</organism>
<sequence length="176" mass="19558">MSVANNDNMYSLLEVIKHTIDSVEMQIDDDTNEYKRIKLSSVEVTPLPATTNTLLEEAVAGTKSGETPLTPTSLMMISSQMTIKTNKLKNKATSLTGIKFSPNNPYIDIIHENSHAEHTHIAGLEIDDLQILEAARKVDDQHIATNIDSMMVTGDTSKEIDKIETELIGTIEKKRY</sequence>
<dbReference type="EMBL" id="QKWP01002189">
    <property type="protein sequence ID" value="RIB04402.1"/>
    <property type="molecule type" value="Genomic_DNA"/>
</dbReference>
<evidence type="ECO:0000313" key="2">
    <source>
        <dbReference type="Proteomes" id="UP000266673"/>
    </source>
</evidence>
<accession>A0A397U2E0</accession>
<comment type="caution">
    <text evidence="1">The sequence shown here is derived from an EMBL/GenBank/DDBJ whole genome shotgun (WGS) entry which is preliminary data.</text>
</comment>
<protein>
    <submittedName>
        <fullName evidence="1">Uncharacterized protein</fullName>
    </submittedName>
</protein>
<proteinExistence type="predicted"/>
<evidence type="ECO:0000313" key="1">
    <source>
        <dbReference type="EMBL" id="RIB04402.1"/>
    </source>
</evidence>
<reference evidence="1 2" key="1">
    <citation type="submission" date="2018-06" db="EMBL/GenBank/DDBJ databases">
        <title>Comparative genomics reveals the genomic features of Rhizophagus irregularis, R. cerebriforme, R. diaphanum and Gigaspora rosea, and their symbiotic lifestyle signature.</title>
        <authorList>
            <person name="Morin E."/>
            <person name="San Clemente H."/>
            <person name="Chen E.C.H."/>
            <person name="De La Providencia I."/>
            <person name="Hainaut M."/>
            <person name="Kuo A."/>
            <person name="Kohler A."/>
            <person name="Murat C."/>
            <person name="Tang N."/>
            <person name="Roy S."/>
            <person name="Loubradou J."/>
            <person name="Henrissat B."/>
            <person name="Grigoriev I.V."/>
            <person name="Corradi N."/>
            <person name="Roux C."/>
            <person name="Martin F.M."/>
        </authorList>
    </citation>
    <scope>NUCLEOTIDE SEQUENCE [LARGE SCALE GENOMIC DNA]</scope>
    <source>
        <strain evidence="1 2">DAOM 194757</strain>
    </source>
</reference>
<keyword evidence="2" id="KW-1185">Reference proteome</keyword>
<gene>
    <name evidence="1" type="ORF">C2G38_2048464</name>
</gene>
<dbReference type="AlphaFoldDB" id="A0A397U2E0"/>
<name>A0A397U2E0_9GLOM</name>